<evidence type="ECO:0000256" key="2">
    <source>
        <dbReference type="ARBA" id="ARBA00006217"/>
    </source>
</evidence>
<dbReference type="GO" id="GO:0008270">
    <property type="term" value="F:zinc ion binding"/>
    <property type="evidence" value="ECO:0007669"/>
    <property type="project" value="InterPro"/>
</dbReference>
<dbReference type="GO" id="GO:0004089">
    <property type="term" value="F:carbonate dehydratase activity"/>
    <property type="evidence" value="ECO:0007669"/>
    <property type="project" value="UniProtKB-EC"/>
</dbReference>
<evidence type="ECO:0000313" key="8">
    <source>
        <dbReference type="EMBL" id="CAJ0849853.1"/>
    </source>
</evidence>
<protein>
    <recommendedName>
        <fullName evidence="3">carbonic anhydrase</fullName>
        <ecNumber evidence="3">4.2.1.1</ecNumber>
    </recommendedName>
</protein>
<dbReference type="Pfam" id="PF00484">
    <property type="entry name" value="Pro_CA"/>
    <property type="match status" value="1"/>
</dbReference>
<dbReference type="PANTHER" id="PTHR11002:SF76">
    <property type="entry name" value="CARBONIC ANHYDRASE"/>
    <property type="match status" value="1"/>
</dbReference>
<dbReference type="PANTHER" id="PTHR11002">
    <property type="entry name" value="CARBONIC ANHYDRASE"/>
    <property type="match status" value="1"/>
</dbReference>
<gene>
    <name evidence="8" type="primary">cynT/can</name>
    <name evidence="8" type="ORF">AMST5_00185</name>
</gene>
<evidence type="ECO:0000256" key="7">
    <source>
        <dbReference type="ARBA" id="ARBA00048348"/>
    </source>
</evidence>
<keyword evidence="4" id="KW-0479">Metal-binding</keyword>
<comment type="catalytic activity">
    <reaction evidence="7">
        <text>hydrogencarbonate + H(+) = CO2 + H2O</text>
        <dbReference type="Rhea" id="RHEA:10748"/>
        <dbReference type="ChEBI" id="CHEBI:15377"/>
        <dbReference type="ChEBI" id="CHEBI:15378"/>
        <dbReference type="ChEBI" id="CHEBI:16526"/>
        <dbReference type="ChEBI" id="CHEBI:17544"/>
        <dbReference type="EC" id="4.2.1.1"/>
    </reaction>
</comment>
<name>A0AA48RBK8_9ZZZZ</name>
<dbReference type="Gene3D" id="3.40.1050.10">
    <property type="entry name" value="Carbonic anhydrase"/>
    <property type="match status" value="1"/>
</dbReference>
<evidence type="ECO:0000256" key="6">
    <source>
        <dbReference type="ARBA" id="ARBA00023239"/>
    </source>
</evidence>
<dbReference type="EMBL" id="OY288114">
    <property type="protein sequence ID" value="CAJ0849853.1"/>
    <property type="molecule type" value="Genomic_DNA"/>
</dbReference>
<dbReference type="InterPro" id="IPR015892">
    <property type="entry name" value="Carbonic_anhydrase_CS"/>
</dbReference>
<keyword evidence="5" id="KW-0862">Zinc</keyword>
<comment type="cofactor">
    <cofactor evidence="1">
        <name>Zn(2+)</name>
        <dbReference type="ChEBI" id="CHEBI:29105"/>
    </cofactor>
</comment>
<sequence length="204" mass="23089">MHSYEKLILENKAWALDVEERDPNYFQRLARGQTPEFLWIGCADSRVPGDIIVNAEPGQIFSHRNIANQVVASDVNCLSVIQYAVDVLEVKDIIVCGHYNCGGVKAALQEAHPQFPALNEWLLHVREVYRAHRDELDAIASADERANRLVQINVVEQVKRLSQTSIVQSAWKKRGRPFIHGWVFGLEDGLLRQLITLKPDAIGE</sequence>
<dbReference type="EC" id="4.2.1.1" evidence="3"/>
<evidence type="ECO:0000256" key="4">
    <source>
        <dbReference type="ARBA" id="ARBA00022723"/>
    </source>
</evidence>
<dbReference type="InterPro" id="IPR001765">
    <property type="entry name" value="Carbonic_anhydrase"/>
</dbReference>
<comment type="similarity">
    <text evidence="2">Belongs to the beta-class carbonic anhydrase family.</text>
</comment>
<proteinExistence type="inferred from homology"/>
<accession>A0AA48RBK8</accession>
<dbReference type="FunFam" id="3.40.1050.10:FF:000001">
    <property type="entry name" value="Carbonic anhydrase"/>
    <property type="match status" value="1"/>
</dbReference>
<evidence type="ECO:0000256" key="3">
    <source>
        <dbReference type="ARBA" id="ARBA00012925"/>
    </source>
</evidence>
<dbReference type="SMART" id="SM00947">
    <property type="entry name" value="Pro_CA"/>
    <property type="match status" value="1"/>
</dbReference>
<dbReference type="InterPro" id="IPR036874">
    <property type="entry name" value="Carbonic_anhydrase_sf"/>
</dbReference>
<organism evidence="8">
    <name type="scientific">freshwater sediment metagenome</name>
    <dbReference type="NCBI Taxonomy" id="556182"/>
    <lineage>
        <taxon>unclassified sequences</taxon>
        <taxon>metagenomes</taxon>
        <taxon>ecological metagenomes</taxon>
    </lineage>
</organism>
<reference evidence="8" key="1">
    <citation type="submission" date="2023-07" db="EMBL/GenBank/DDBJ databases">
        <authorList>
            <person name="Pelsma A.J. K."/>
        </authorList>
    </citation>
    <scope>NUCLEOTIDE SEQUENCE</scope>
</reference>
<dbReference type="SUPFAM" id="SSF53056">
    <property type="entry name" value="beta-carbonic anhydrase, cab"/>
    <property type="match status" value="1"/>
</dbReference>
<dbReference type="AlphaFoldDB" id="A0AA48RBK8"/>
<dbReference type="GO" id="GO:0015976">
    <property type="term" value="P:carbon utilization"/>
    <property type="evidence" value="ECO:0007669"/>
    <property type="project" value="InterPro"/>
</dbReference>
<keyword evidence="6 8" id="KW-0456">Lyase</keyword>
<dbReference type="PROSITE" id="PS00705">
    <property type="entry name" value="PROK_CO2_ANHYDRASE_2"/>
    <property type="match status" value="1"/>
</dbReference>
<evidence type="ECO:0000256" key="1">
    <source>
        <dbReference type="ARBA" id="ARBA00001947"/>
    </source>
</evidence>
<evidence type="ECO:0000256" key="5">
    <source>
        <dbReference type="ARBA" id="ARBA00022833"/>
    </source>
</evidence>
<dbReference type="CDD" id="cd00883">
    <property type="entry name" value="beta_CA_cladeA"/>
    <property type="match status" value="1"/>
</dbReference>